<keyword evidence="3" id="KW-1185">Reference proteome</keyword>
<evidence type="ECO:0000313" key="3">
    <source>
        <dbReference type="Proteomes" id="UP000216871"/>
    </source>
</evidence>
<dbReference type="InterPro" id="IPR001119">
    <property type="entry name" value="SLH_dom"/>
</dbReference>
<sequence>PAGLSEIWLLAYNFQPATQYNVSVSDAYNKKSYFTPSTSTFEEAYGKTLEDVTRVNTKAFEGWYDPEATVTYYDAAGNQHTIKNSEFFNSYNLTASNVTGAWDNADPVKFDFSVAYGQGQVNVWALFDAAARYRAFTVKPLYDQAKSVTVKLYEDKTIGEQLKAAESQWERSGYSIEGYYTRIQNGKALAGFKVDLDSKVDDTHPEGDTLYVNYTADSKYGNNSLLFNLARGYVTGLSDKTPTFEVAAASSTNAKYATFTNAPTKPINVAKATYNGKDVKDANGVQLYVSSTDPTKFVTVIPAGYNEASWKAFNTTRDTVVKELIKELNLSKTATIAEVYDAVATRLSAEKADTYNQEFAGKLVTNTAYPDVNYDDYGTHSPEITYLTNLGIVKGYADGTFGYGAPLARVDYIVWLYRAAGSPAVDSQAPFSDVNATTVPNKDFRDAIAWAAANKITTGYADGTFAPYATLNRQDAAAFLYRASGSPKFNESYADVKFSDVTAGDSANHSQAVLWAASNGIAKGYSGTVNKFSGYSTLVRQDAAAFLARTLQAGYIAK</sequence>
<proteinExistence type="predicted"/>
<feature type="non-terminal residue" evidence="2">
    <location>
        <position position="1"/>
    </location>
</feature>
<dbReference type="PROSITE" id="PS51272">
    <property type="entry name" value="SLH"/>
    <property type="match status" value="3"/>
</dbReference>
<feature type="domain" description="SLH" evidence="1">
    <location>
        <begin position="495"/>
        <end position="558"/>
    </location>
</feature>
<gene>
    <name evidence="2" type="ORF">BMYO_2154</name>
</gene>
<comment type="caution">
    <text evidence="2">The sequence shown here is derived from an EMBL/GenBank/DDBJ whole genome shotgun (WGS) entry which is preliminary data.</text>
</comment>
<dbReference type="RefSeq" id="WP_143249201.1">
    <property type="nucleotide sequence ID" value="NZ_MWWW01000041.1"/>
</dbReference>
<feature type="domain" description="SLH" evidence="1">
    <location>
        <begin position="365"/>
        <end position="427"/>
    </location>
</feature>
<name>A0A261FDD3_9BIFI</name>
<reference evidence="2 3" key="1">
    <citation type="journal article" date="2017" name="BMC Genomics">
        <title>Comparative genomic and phylogenomic analyses of the Bifidobacteriaceae family.</title>
        <authorList>
            <person name="Lugli G.A."/>
            <person name="Milani C."/>
            <person name="Turroni F."/>
            <person name="Duranti S."/>
            <person name="Mancabelli L."/>
            <person name="Mangifesta M."/>
            <person name="Ferrario C."/>
            <person name="Modesto M."/>
            <person name="Mattarelli P."/>
            <person name="Jiri K."/>
            <person name="van Sinderen D."/>
            <person name="Ventura M."/>
        </authorList>
    </citation>
    <scope>NUCLEOTIDE SEQUENCE [LARGE SCALE GENOMIC DNA]</scope>
    <source>
        <strain evidence="2 3">DSM 100196</strain>
    </source>
</reference>
<feature type="domain" description="SLH" evidence="1">
    <location>
        <begin position="428"/>
        <end position="494"/>
    </location>
</feature>
<evidence type="ECO:0000313" key="2">
    <source>
        <dbReference type="EMBL" id="OZG56886.1"/>
    </source>
</evidence>
<dbReference type="EMBL" id="MWWW01000041">
    <property type="protein sequence ID" value="OZG56886.1"/>
    <property type="molecule type" value="Genomic_DNA"/>
</dbReference>
<evidence type="ECO:0000259" key="1">
    <source>
        <dbReference type="PROSITE" id="PS51272"/>
    </source>
</evidence>
<organism evidence="2 3">
    <name type="scientific">Bifidobacterium myosotis</name>
    <dbReference type="NCBI Taxonomy" id="1630166"/>
    <lineage>
        <taxon>Bacteria</taxon>
        <taxon>Bacillati</taxon>
        <taxon>Actinomycetota</taxon>
        <taxon>Actinomycetes</taxon>
        <taxon>Bifidobacteriales</taxon>
        <taxon>Bifidobacteriaceae</taxon>
        <taxon>Bifidobacterium</taxon>
    </lineage>
</organism>
<dbReference type="Proteomes" id="UP000216871">
    <property type="component" value="Unassembled WGS sequence"/>
</dbReference>
<dbReference type="Pfam" id="PF00395">
    <property type="entry name" value="SLH"/>
    <property type="match status" value="2"/>
</dbReference>
<accession>A0A261FDD3</accession>
<protein>
    <submittedName>
        <fullName evidence="2">S-layer homology domain-containing protein</fullName>
    </submittedName>
</protein>
<dbReference type="AlphaFoldDB" id="A0A261FDD3"/>